<dbReference type="Proteomes" id="UP000612456">
    <property type="component" value="Unassembled WGS sequence"/>
</dbReference>
<proteinExistence type="predicted"/>
<keyword evidence="2" id="KW-1185">Reference proteome</keyword>
<protein>
    <submittedName>
        <fullName evidence="1">Uncharacterized protein</fullName>
    </submittedName>
</protein>
<name>A0A917E304_9BACL</name>
<evidence type="ECO:0000313" key="2">
    <source>
        <dbReference type="Proteomes" id="UP000612456"/>
    </source>
</evidence>
<sequence>MVARDDELSQADIVIDDLIELKTIVSQLENSCSTIGCDSGMKQNAVVVCFFSFEVTGSRAWCCLVELLGSYCSIIWYNYP</sequence>
<dbReference type="AlphaFoldDB" id="A0A917E304"/>
<dbReference type="EMBL" id="BMHP01000007">
    <property type="protein sequence ID" value="GGD95406.1"/>
    <property type="molecule type" value="Genomic_DNA"/>
</dbReference>
<comment type="caution">
    <text evidence="1">The sequence shown here is derived from an EMBL/GenBank/DDBJ whole genome shotgun (WGS) entry which is preliminary data.</text>
</comment>
<accession>A0A917E304</accession>
<evidence type="ECO:0000313" key="1">
    <source>
        <dbReference type="EMBL" id="GGD95406.1"/>
    </source>
</evidence>
<reference evidence="1" key="1">
    <citation type="journal article" date="2014" name="Int. J. Syst. Evol. Microbiol.">
        <title>Complete genome sequence of Corynebacterium casei LMG S-19264T (=DSM 44701T), isolated from a smear-ripened cheese.</title>
        <authorList>
            <consortium name="US DOE Joint Genome Institute (JGI-PGF)"/>
            <person name="Walter F."/>
            <person name="Albersmeier A."/>
            <person name="Kalinowski J."/>
            <person name="Ruckert C."/>
        </authorList>
    </citation>
    <scope>NUCLEOTIDE SEQUENCE</scope>
    <source>
        <strain evidence="1">CGMCC 1.15178</strain>
    </source>
</reference>
<gene>
    <name evidence="1" type="ORF">GCM10010911_62620</name>
</gene>
<organism evidence="1 2">
    <name type="scientific">Paenibacillus nasutitermitis</name>
    <dbReference type="NCBI Taxonomy" id="1652958"/>
    <lineage>
        <taxon>Bacteria</taxon>
        <taxon>Bacillati</taxon>
        <taxon>Bacillota</taxon>
        <taxon>Bacilli</taxon>
        <taxon>Bacillales</taxon>
        <taxon>Paenibacillaceae</taxon>
        <taxon>Paenibacillus</taxon>
    </lineage>
</organism>
<reference evidence="1" key="2">
    <citation type="submission" date="2020-09" db="EMBL/GenBank/DDBJ databases">
        <authorList>
            <person name="Sun Q."/>
            <person name="Zhou Y."/>
        </authorList>
    </citation>
    <scope>NUCLEOTIDE SEQUENCE</scope>
    <source>
        <strain evidence="1">CGMCC 1.15178</strain>
    </source>
</reference>